<accession>A0ACC6V0X1</accession>
<sequence length="794" mass="91523">MAKIKEPRWRIEWEEELVKAWESEGLFAIRLSNGDVFVIDTPPPYPSGRPHIGGTAHYAQIDMVARFLRMRGVDVIFPFYLDRNGLPVEVQVERKYGINAHEVPREKFLELCKNELDQLEREFVSIFRRWGMSFTYWDKGTDSDEYRAMTQKTFIELWHRGLIYEAERPTLWCPRCRTALAEAEVEYKEEDTALNYIKFKVKETGEDIIIATTRPELLPATVAVIFNPGDEKYKRLEGLHALVPPLWQEVPIVPHPAANPQFGTGLVMISTFGDTRDLAIVNELKLPIKIVVGEDGKIREGPYAGLAIREARARIIEDLKRQGLLVKQEQLHHTVPVCWRCGTPLEIITTKELFVHQLKFKEELLKLAERMEFKPPEYKQMLKDWIKSLELDWPVSRRRYYATEVPLWYCRRGLIMTPIAPNGGKYYRPWRDEPPPEVKAQCSDGEIVGDTRVLDTWWDSSVSWMYAAGATKGLGLFERVYPGKILRPQGYEIIRTWLYYSLLRAYLLFGDVPFRYVRISGMGLDEKGEAMHKSKGNIIDPMPPVQKYGADAARFWAAAAARLGSDYRYMESLVKEGRDFATKVWNIARFVSSFDEPSSYKLTPIDKSLLARAYEVASKVIEAYNNFDVYEPALALYDFIWHEYADHYIELVKSRAYNRDGIFSKEEQAGAVFTLYAVLKYSLKLLAPIMPFITDKIWRELYGRSIHRERIEDPPADWRGDSSLFTLAKKINSAVWRYKNKRGLSLAESLGADLYVPEQALLAADDLKAAHKVNAVRAGRGSIQIDEEGLVWIG</sequence>
<name>A0ACC6V0X1_9CREN</name>
<gene>
    <name evidence="1" type="ORF">TU35_004945</name>
</gene>
<dbReference type="Proteomes" id="UP000033636">
    <property type="component" value="Unassembled WGS sequence"/>
</dbReference>
<comment type="caution">
    <text evidence="1">The sequence shown here is derived from an EMBL/GenBank/DDBJ whole genome shotgun (WGS) entry which is preliminary data.</text>
</comment>
<proteinExistence type="predicted"/>
<reference evidence="1" key="1">
    <citation type="submission" date="2024-07" db="EMBL/GenBank/DDBJ databases">
        <title>Metagenome and Metagenome-Assembled Genomes of Archaea from a hot spring from the geothermal field of Los Azufres, Mexico.</title>
        <authorList>
            <person name="Marin-Paredes R."/>
            <person name="Martinez-Romero E."/>
            <person name="Servin-Garciduenas L.E."/>
        </authorList>
    </citation>
    <scope>NUCLEOTIDE SEQUENCE</scope>
</reference>
<dbReference type="EMBL" id="JZWT02000011">
    <property type="protein sequence ID" value="MFB6490582.1"/>
    <property type="molecule type" value="Genomic_DNA"/>
</dbReference>
<evidence type="ECO:0000313" key="1">
    <source>
        <dbReference type="EMBL" id="MFB6490582.1"/>
    </source>
</evidence>
<protein>
    <submittedName>
        <fullName evidence="1">Valine--tRNA ligase</fullName>
        <ecNumber evidence="1">6.1.1.9</ecNumber>
    </submittedName>
</protein>
<keyword evidence="1" id="KW-0436">Ligase</keyword>
<organism evidence="1 2">
    <name type="scientific">Thermoproteus sp. AZ2</name>
    <dbReference type="NCBI Taxonomy" id="1609232"/>
    <lineage>
        <taxon>Archaea</taxon>
        <taxon>Thermoproteota</taxon>
        <taxon>Thermoprotei</taxon>
        <taxon>Thermoproteales</taxon>
        <taxon>Thermoproteaceae</taxon>
        <taxon>Thermoproteus</taxon>
    </lineage>
</organism>
<evidence type="ECO:0000313" key="2">
    <source>
        <dbReference type="Proteomes" id="UP000033636"/>
    </source>
</evidence>
<dbReference type="EC" id="6.1.1.9" evidence="1"/>